<accession>A0ABY7GG67</accession>
<dbReference type="Proteomes" id="UP001162780">
    <property type="component" value="Chromosome"/>
</dbReference>
<proteinExistence type="predicted"/>
<evidence type="ECO:0000313" key="2">
    <source>
        <dbReference type="Proteomes" id="UP001162780"/>
    </source>
</evidence>
<dbReference type="Pfam" id="PF01161">
    <property type="entry name" value="PBP"/>
    <property type="match status" value="1"/>
</dbReference>
<dbReference type="NCBIfam" id="TIGR00481">
    <property type="entry name" value="YbhB/YbcL family Raf kinase inhibitor-like protein"/>
    <property type="match status" value="1"/>
</dbReference>
<dbReference type="GO" id="GO:0004860">
    <property type="term" value="F:protein kinase inhibitor activity"/>
    <property type="evidence" value="ECO:0007669"/>
    <property type="project" value="UniProtKB-KW"/>
</dbReference>
<sequence length="156" mass="16848">MALSLSSKDFVHQGEIPQTLTCDGNDSSPALSWSGVPAHAKSLALIIDDPDAPDPANPKMTWVHWILYNIPVSATGLPRALDASDLPLGALPGKNDWGKTGYGGPCPPIGRHRYFHKLYALDIELPNLHHPTKAQLEAAMAGHVIEKAELIGTYQR</sequence>
<keyword evidence="2" id="KW-1185">Reference proteome</keyword>
<dbReference type="PANTHER" id="PTHR30289:SF1">
    <property type="entry name" value="PEBP (PHOSPHATIDYLETHANOLAMINE-BINDING PROTEIN) FAMILY PROTEIN"/>
    <property type="match status" value="1"/>
</dbReference>
<organism evidence="1 2">
    <name type="scientific">Methylomonas rapida</name>
    <dbReference type="NCBI Taxonomy" id="2963939"/>
    <lineage>
        <taxon>Bacteria</taxon>
        <taxon>Pseudomonadati</taxon>
        <taxon>Pseudomonadota</taxon>
        <taxon>Gammaproteobacteria</taxon>
        <taxon>Methylococcales</taxon>
        <taxon>Methylococcaceae</taxon>
        <taxon>Methylomonas</taxon>
    </lineage>
</organism>
<evidence type="ECO:0000313" key="1">
    <source>
        <dbReference type="EMBL" id="WAR44272.1"/>
    </source>
</evidence>
<dbReference type="InterPro" id="IPR008914">
    <property type="entry name" value="PEBP"/>
</dbReference>
<dbReference type="PANTHER" id="PTHR30289">
    <property type="entry name" value="UNCHARACTERIZED PROTEIN YBCL-RELATED"/>
    <property type="match status" value="1"/>
</dbReference>
<protein>
    <submittedName>
        <fullName evidence="1">YbhB/YbcL family Raf kinase inhibitor-like protein</fullName>
    </submittedName>
</protein>
<dbReference type="InterPro" id="IPR005247">
    <property type="entry name" value="YbhB_YbcL/LppC-like"/>
</dbReference>
<dbReference type="InterPro" id="IPR036610">
    <property type="entry name" value="PEBP-like_sf"/>
</dbReference>
<dbReference type="SUPFAM" id="SSF49777">
    <property type="entry name" value="PEBP-like"/>
    <property type="match status" value="1"/>
</dbReference>
<name>A0ABY7GG67_9GAMM</name>
<dbReference type="Gene3D" id="3.90.280.10">
    <property type="entry name" value="PEBP-like"/>
    <property type="match status" value="1"/>
</dbReference>
<gene>
    <name evidence="1" type="ORF">NM686_018180</name>
</gene>
<reference evidence="1" key="1">
    <citation type="submission" date="2022-11" db="EMBL/GenBank/DDBJ databases">
        <title>Methylomonas rapida sp. nov., Carotenoid-Producing Obligate Methanotrophs with High Growth Characteristics and Biotechnological Potential.</title>
        <authorList>
            <person name="Tikhonova E.N."/>
            <person name="Suleimanov R.Z."/>
            <person name="Miroshnikov K."/>
            <person name="Oshkin I.Y."/>
            <person name="Belova S.E."/>
            <person name="Danilova O.V."/>
            <person name="Ashikhmin A."/>
            <person name="Konopkin A."/>
            <person name="But S.Y."/>
            <person name="Khmelenina V.N."/>
            <person name="Kuznetsov N."/>
            <person name="Pimenov N.V."/>
            <person name="Dedysh S.N."/>
        </authorList>
    </citation>
    <scope>NUCLEOTIDE SEQUENCE</scope>
    <source>
        <strain evidence="1">MP1</strain>
    </source>
</reference>
<dbReference type="CDD" id="cd00865">
    <property type="entry name" value="PEBP_bact_arch"/>
    <property type="match status" value="1"/>
</dbReference>
<keyword evidence="1" id="KW-0649">Protein kinase inhibitor</keyword>
<dbReference type="RefSeq" id="WP_255189249.1">
    <property type="nucleotide sequence ID" value="NZ_CP113517.1"/>
</dbReference>
<dbReference type="EMBL" id="CP113517">
    <property type="protein sequence ID" value="WAR44272.1"/>
    <property type="molecule type" value="Genomic_DNA"/>
</dbReference>